<dbReference type="RefSeq" id="WP_343894387.1">
    <property type="nucleotide sequence ID" value="NZ_BAAAFZ010000011.1"/>
</dbReference>
<dbReference type="Gene3D" id="1.10.443.10">
    <property type="entry name" value="Intergrase catalytic core"/>
    <property type="match status" value="1"/>
</dbReference>
<keyword evidence="1" id="KW-0233">DNA recombination</keyword>
<name>A0ABP3Q015_9PROT</name>
<feature type="region of interest" description="Disordered" evidence="2">
    <location>
        <begin position="263"/>
        <end position="285"/>
    </location>
</feature>
<evidence type="ECO:0000313" key="5">
    <source>
        <dbReference type="Proteomes" id="UP001501588"/>
    </source>
</evidence>
<dbReference type="SUPFAM" id="SSF56349">
    <property type="entry name" value="DNA breaking-rejoining enzymes"/>
    <property type="match status" value="1"/>
</dbReference>
<dbReference type="InterPro" id="IPR011010">
    <property type="entry name" value="DNA_brk_join_enz"/>
</dbReference>
<evidence type="ECO:0000256" key="1">
    <source>
        <dbReference type="ARBA" id="ARBA00023172"/>
    </source>
</evidence>
<reference evidence="5" key="1">
    <citation type="journal article" date="2019" name="Int. J. Syst. Evol. Microbiol.">
        <title>The Global Catalogue of Microorganisms (GCM) 10K type strain sequencing project: providing services to taxonomists for standard genome sequencing and annotation.</title>
        <authorList>
            <consortium name="The Broad Institute Genomics Platform"/>
            <consortium name="The Broad Institute Genome Sequencing Center for Infectious Disease"/>
            <person name="Wu L."/>
            <person name="Ma J."/>
        </authorList>
    </citation>
    <scope>NUCLEOTIDE SEQUENCE [LARGE SCALE GENOMIC DNA]</scope>
    <source>
        <strain evidence="5">JCM 9933</strain>
    </source>
</reference>
<dbReference type="Proteomes" id="UP001501588">
    <property type="component" value="Unassembled WGS sequence"/>
</dbReference>
<accession>A0ABP3Q015</accession>
<dbReference type="EMBL" id="BAAAFZ010000011">
    <property type="protein sequence ID" value="GAA0575791.1"/>
    <property type="molecule type" value="Genomic_DNA"/>
</dbReference>
<evidence type="ECO:0000259" key="3">
    <source>
        <dbReference type="Pfam" id="PF00589"/>
    </source>
</evidence>
<protein>
    <recommendedName>
        <fullName evidence="3">Tyr recombinase domain-containing protein</fullName>
    </recommendedName>
</protein>
<sequence length="649" mass="71464">MNFIYGSGIPQAALDDATTAAVETAADALVSSESCSGLNREARRACASAVRAVVRICCPELGRKTRDDVAFLAAARTVPMDCTYLNERLYRASPAAIGLPPRCPGERPRRFENVVSLLRGVLRRMGRHAPALPRARGLAPPWRPLHAALPKPRRNAVIAFMGYCTREGIAPEEVDGGALDAFEAWSVAWTLHRDPHGRARRTASNWNWAARHIDGWPAARLDRPGMRDEYSPPLEAYPASFQEDVEKFLARLACTDEREIFPDDVAAPRTRSPRSRRRPLSPRTVETRADQIRWAAAALVGTGHSPESLRTVRDLVQPAGRVRDILVFHRRRALERRGIDAGAADAKRLDVRTTHLAGIADVVRQIAVYHFEDAPEGPLPEADVARITAWANSVAPEARVTMTDKNMRRLRALVEPRNYALLLHYPKALMKRAASVQAGGPDREPNSRSAALLAMYAVALEILTVCPLRRDNLAGLRLDRHLRRARPGGLVGDIHLAAEEVKNAEAVHWPLAPGSARLVEEYLRKHRPHLAEAGNPFLFPGRGPRGRGAQDLAIGLTGLVERDIGVEFNPHLMRHFAVLLYLRAHPGQYEVVRRILGHRKVETTKTFYAGLEGAAAAGRHQAVVCDERRATRLLAAGAFAGDRRGPAGA</sequence>
<organism evidence="4 5">
    <name type="scientific">Craurococcus roseus</name>
    <dbReference type="NCBI Taxonomy" id="77585"/>
    <lineage>
        <taxon>Bacteria</taxon>
        <taxon>Pseudomonadati</taxon>
        <taxon>Pseudomonadota</taxon>
        <taxon>Alphaproteobacteria</taxon>
        <taxon>Acetobacterales</taxon>
        <taxon>Acetobacteraceae</taxon>
        <taxon>Craurococcus</taxon>
    </lineage>
</organism>
<proteinExistence type="predicted"/>
<feature type="compositionally biased region" description="Basic residues" evidence="2">
    <location>
        <begin position="271"/>
        <end position="280"/>
    </location>
</feature>
<dbReference type="Pfam" id="PF00589">
    <property type="entry name" value="Phage_integrase"/>
    <property type="match status" value="1"/>
</dbReference>
<dbReference type="InterPro" id="IPR002104">
    <property type="entry name" value="Integrase_catalytic"/>
</dbReference>
<comment type="caution">
    <text evidence="4">The sequence shown here is derived from an EMBL/GenBank/DDBJ whole genome shotgun (WGS) entry which is preliminary data.</text>
</comment>
<gene>
    <name evidence="4" type="ORF">GCM10009416_13110</name>
</gene>
<dbReference type="InterPro" id="IPR013762">
    <property type="entry name" value="Integrase-like_cat_sf"/>
</dbReference>
<dbReference type="CDD" id="cd00397">
    <property type="entry name" value="DNA_BRE_C"/>
    <property type="match status" value="1"/>
</dbReference>
<evidence type="ECO:0000256" key="2">
    <source>
        <dbReference type="SAM" id="MobiDB-lite"/>
    </source>
</evidence>
<evidence type="ECO:0000313" key="4">
    <source>
        <dbReference type="EMBL" id="GAA0575791.1"/>
    </source>
</evidence>
<keyword evidence="5" id="KW-1185">Reference proteome</keyword>
<feature type="domain" description="Tyr recombinase" evidence="3">
    <location>
        <begin position="455"/>
        <end position="608"/>
    </location>
</feature>